<organism evidence="2 3">
    <name type="scientific">Actinophytocola oryzae</name>
    <dbReference type="NCBI Taxonomy" id="502181"/>
    <lineage>
        <taxon>Bacteria</taxon>
        <taxon>Bacillati</taxon>
        <taxon>Actinomycetota</taxon>
        <taxon>Actinomycetes</taxon>
        <taxon>Pseudonocardiales</taxon>
        <taxon>Pseudonocardiaceae</taxon>
    </lineage>
</organism>
<keyword evidence="3" id="KW-1185">Reference proteome</keyword>
<evidence type="ECO:0000313" key="2">
    <source>
        <dbReference type="EMBL" id="TDV55220.1"/>
    </source>
</evidence>
<sequence length="52" mass="4887">MALLDLQGMEQAPANGGGGGGGGSSASGHSCPSNLSLTLCDGSSGLSLLICH</sequence>
<dbReference type="InterPro" id="IPR045825">
    <property type="entry name" value="RamS"/>
</dbReference>
<evidence type="ECO:0008006" key="4">
    <source>
        <dbReference type="Google" id="ProtNLM"/>
    </source>
</evidence>
<dbReference type="AlphaFoldDB" id="A0A4R7VYG3"/>
<name>A0A4R7VYG3_9PSEU</name>
<dbReference type="Pfam" id="PF19402">
    <property type="entry name" value="RamS"/>
    <property type="match status" value="1"/>
</dbReference>
<dbReference type="RefSeq" id="WP_133902308.1">
    <property type="nucleotide sequence ID" value="NZ_SOCP01000003.1"/>
</dbReference>
<dbReference type="NCBIfam" id="NF033212">
    <property type="entry name" value="SapB_AmfS_lanti"/>
    <property type="match status" value="1"/>
</dbReference>
<evidence type="ECO:0000313" key="3">
    <source>
        <dbReference type="Proteomes" id="UP000294927"/>
    </source>
</evidence>
<proteinExistence type="predicted"/>
<reference evidence="2 3" key="1">
    <citation type="submission" date="2019-03" db="EMBL/GenBank/DDBJ databases">
        <title>Genomic Encyclopedia of Archaeal and Bacterial Type Strains, Phase II (KMG-II): from individual species to whole genera.</title>
        <authorList>
            <person name="Goeker M."/>
        </authorList>
    </citation>
    <scope>NUCLEOTIDE SEQUENCE [LARGE SCALE GENOMIC DNA]</scope>
    <source>
        <strain evidence="2 3">DSM 45499</strain>
    </source>
</reference>
<comment type="caution">
    <text evidence="2">The sequence shown here is derived from an EMBL/GenBank/DDBJ whole genome shotgun (WGS) entry which is preliminary data.</text>
</comment>
<feature type="compositionally biased region" description="Gly residues" evidence="1">
    <location>
        <begin position="15"/>
        <end position="25"/>
    </location>
</feature>
<dbReference type="Proteomes" id="UP000294927">
    <property type="component" value="Unassembled WGS sequence"/>
</dbReference>
<gene>
    <name evidence="2" type="ORF">CLV71_103461</name>
</gene>
<feature type="region of interest" description="Disordered" evidence="1">
    <location>
        <begin position="1"/>
        <end position="31"/>
    </location>
</feature>
<evidence type="ECO:0000256" key="1">
    <source>
        <dbReference type="SAM" id="MobiDB-lite"/>
    </source>
</evidence>
<dbReference type="EMBL" id="SOCP01000003">
    <property type="protein sequence ID" value="TDV55220.1"/>
    <property type="molecule type" value="Genomic_DNA"/>
</dbReference>
<protein>
    <recommendedName>
        <fullName evidence="4">SapB/AmfS family lantipeptide</fullName>
    </recommendedName>
</protein>
<accession>A0A4R7VYG3</accession>